<organism evidence="2 3">
    <name type="scientific">Cirrhinus molitorella</name>
    <name type="common">mud carp</name>
    <dbReference type="NCBI Taxonomy" id="172907"/>
    <lineage>
        <taxon>Eukaryota</taxon>
        <taxon>Metazoa</taxon>
        <taxon>Chordata</taxon>
        <taxon>Craniata</taxon>
        <taxon>Vertebrata</taxon>
        <taxon>Euteleostomi</taxon>
        <taxon>Actinopterygii</taxon>
        <taxon>Neopterygii</taxon>
        <taxon>Teleostei</taxon>
        <taxon>Ostariophysi</taxon>
        <taxon>Cypriniformes</taxon>
        <taxon>Cyprinidae</taxon>
        <taxon>Labeoninae</taxon>
        <taxon>Labeonini</taxon>
        <taxon>Cirrhinus</taxon>
    </lineage>
</organism>
<evidence type="ECO:0000313" key="2">
    <source>
        <dbReference type="EMBL" id="KAK2878679.1"/>
    </source>
</evidence>
<protein>
    <submittedName>
        <fullName evidence="2">Uncharacterized protein</fullName>
    </submittedName>
</protein>
<comment type="caution">
    <text evidence="2">The sequence shown here is derived from an EMBL/GenBank/DDBJ whole genome shotgun (WGS) entry which is preliminary data.</text>
</comment>
<keyword evidence="3" id="KW-1185">Reference proteome</keyword>
<proteinExistence type="predicted"/>
<accession>A0AA88TDN6</accession>
<evidence type="ECO:0000313" key="3">
    <source>
        <dbReference type="Proteomes" id="UP001187343"/>
    </source>
</evidence>
<dbReference type="AlphaFoldDB" id="A0AA88TDN6"/>
<dbReference type="Proteomes" id="UP001187343">
    <property type="component" value="Unassembled WGS sequence"/>
</dbReference>
<name>A0AA88TDN6_9TELE</name>
<feature type="region of interest" description="Disordered" evidence="1">
    <location>
        <begin position="1"/>
        <end position="48"/>
    </location>
</feature>
<evidence type="ECO:0000256" key="1">
    <source>
        <dbReference type="SAM" id="MobiDB-lite"/>
    </source>
</evidence>
<sequence>MEGPKASLISPSSCFLFSDRSPPGRRRGGRSDSGTRWSESPDSTLLPPGTTASELIVTFLHNLTLFQSVPQGGQPGVQGWPYVSAQ</sequence>
<dbReference type="EMBL" id="JAUYZG010000019">
    <property type="protein sequence ID" value="KAK2878679.1"/>
    <property type="molecule type" value="Genomic_DNA"/>
</dbReference>
<gene>
    <name evidence="2" type="ORF">Q8A67_019470</name>
</gene>
<reference evidence="2" key="1">
    <citation type="submission" date="2023-08" db="EMBL/GenBank/DDBJ databases">
        <title>Chromosome-level Genome Assembly of mud carp (Cirrhinus molitorella).</title>
        <authorList>
            <person name="Liu H."/>
        </authorList>
    </citation>
    <scope>NUCLEOTIDE SEQUENCE</scope>
    <source>
        <strain evidence="2">Prfri</strain>
        <tissue evidence="2">Muscle</tissue>
    </source>
</reference>